<gene>
    <name evidence="1" type="ordered locus">Smlt2074</name>
</gene>
<sequence length="47" mass="5000">MHALGGTLWALFGVSALLMFKASEEPLIGPLQGTWIEVVLTSFPVGN</sequence>
<proteinExistence type="predicted"/>
<dbReference type="KEGG" id="sml:Smlt2074"/>
<dbReference type="Proteomes" id="UP000008840">
    <property type="component" value="Chromosome"/>
</dbReference>
<accession>B2FNS2</accession>
<keyword evidence="2" id="KW-1185">Reference proteome</keyword>
<reference evidence="1 2" key="1">
    <citation type="journal article" date="2008" name="Genome Biol.">
        <title>The complete genome, comparative and functional analysis of Stenotrophomonas maltophilia reveals an organism heavily shielded by drug resistance determinants.</title>
        <authorList>
            <person name="Crossman L.C."/>
            <person name="Gould V.C."/>
            <person name="Dow J.M."/>
            <person name="Vernikos G.S."/>
            <person name="Okazaki A."/>
            <person name="Sebaihia M."/>
            <person name="Saunders D."/>
            <person name="Arrowsmith C."/>
            <person name="Carver T."/>
            <person name="Peters N."/>
            <person name="Adlem E."/>
            <person name="Kerhornou A."/>
            <person name="Lord A."/>
            <person name="Murphy L."/>
            <person name="Seeger K."/>
            <person name="Squares R."/>
            <person name="Rutter S."/>
            <person name="Quail M.A."/>
            <person name="Rajandream M.A."/>
            <person name="Harris D."/>
            <person name="Churcher C."/>
            <person name="Bentley S.D."/>
            <person name="Parkhill J."/>
            <person name="Thomson N.R."/>
            <person name="Avison M.B."/>
        </authorList>
    </citation>
    <scope>NUCLEOTIDE SEQUENCE [LARGE SCALE GENOMIC DNA]</scope>
    <source>
        <strain evidence="1 2">K279a</strain>
    </source>
</reference>
<organism evidence="1 2">
    <name type="scientific">Stenotrophomonas maltophilia (strain K279a)</name>
    <dbReference type="NCBI Taxonomy" id="522373"/>
    <lineage>
        <taxon>Bacteria</taxon>
        <taxon>Pseudomonadati</taxon>
        <taxon>Pseudomonadota</taxon>
        <taxon>Gammaproteobacteria</taxon>
        <taxon>Lysobacterales</taxon>
        <taxon>Lysobacteraceae</taxon>
        <taxon>Stenotrophomonas</taxon>
        <taxon>Stenotrophomonas maltophilia group</taxon>
    </lineage>
</organism>
<dbReference type="AlphaFoldDB" id="B2FNS2"/>
<dbReference type="EnsemblBacteria" id="CAQ45578">
    <property type="protein sequence ID" value="CAQ45578"/>
    <property type="gene ID" value="Smlt2074"/>
</dbReference>
<name>B2FNS2_STRMK</name>
<dbReference type="EMBL" id="AM743169">
    <property type="protein sequence ID" value="CAQ45578.1"/>
    <property type="molecule type" value="Genomic_DNA"/>
</dbReference>
<dbReference type="HOGENOM" id="CLU_3173779_0_0_6"/>
<protein>
    <submittedName>
        <fullName evidence="1">Uncharacterized protein</fullName>
    </submittedName>
</protein>
<evidence type="ECO:0000313" key="2">
    <source>
        <dbReference type="Proteomes" id="UP000008840"/>
    </source>
</evidence>
<evidence type="ECO:0000313" key="1">
    <source>
        <dbReference type="EMBL" id="CAQ45578.1"/>
    </source>
</evidence>